<name>A0AAW2US99_SESRA</name>
<dbReference type="EMBL" id="JACGWJ010000005">
    <property type="protein sequence ID" value="KAL0419662.1"/>
    <property type="molecule type" value="Genomic_DNA"/>
</dbReference>
<dbReference type="AlphaFoldDB" id="A0AAW2US99"/>
<evidence type="ECO:0000256" key="1">
    <source>
        <dbReference type="SAM" id="MobiDB-lite"/>
    </source>
</evidence>
<accession>A0AAW2US99</accession>
<proteinExistence type="predicted"/>
<feature type="region of interest" description="Disordered" evidence="1">
    <location>
        <begin position="118"/>
        <end position="155"/>
    </location>
</feature>
<gene>
    <name evidence="2" type="ORF">Sradi_1379700</name>
</gene>
<feature type="compositionally biased region" description="Acidic residues" evidence="1">
    <location>
        <begin position="80"/>
        <end position="91"/>
    </location>
</feature>
<protein>
    <submittedName>
        <fullName evidence="2">Guanine nucleotide-binding protein-like NSN1</fullName>
    </submittedName>
</protein>
<sequence length="155" mass="17110">MPPTRNSEEPSEAKIVTELGKEFDVNEVYGGESSFIGSLKSVNDFNPVEVPSSTPLNFDMTMLEGDGQPQALNQGKSDDQPMESNEEDVALEEGKFSSSTRKQNEKLYAEEGMLNQVDYVKRDSAMDTGDDEDDVADKSSKNRFELPSGVEVDNE</sequence>
<comment type="caution">
    <text evidence="2">The sequence shown here is derived from an EMBL/GenBank/DDBJ whole genome shotgun (WGS) entry which is preliminary data.</text>
</comment>
<reference evidence="2" key="1">
    <citation type="submission" date="2020-06" db="EMBL/GenBank/DDBJ databases">
        <authorList>
            <person name="Li T."/>
            <person name="Hu X."/>
            <person name="Zhang T."/>
            <person name="Song X."/>
            <person name="Zhang H."/>
            <person name="Dai N."/>
            <person name="Sheng W."/>
            <person name="Hou X."/>
            <person name="Wei L."/>
        </authorList>
    </citation>
    <scope>NUCLEOTIDE SEQUENCE</scope>
    <source>
        <strain evidence="2">G02</strain>
        <tissue evidence="2">Leaf</tissue>
    </source>
</reference>
<organism evidence="2">
    <name type="scientific">Sesamum radiatum</name>
    <name type="common">Black benniseed</name>
    <dbReference type="NCBI Taxonomy" id="300843"/>
    <lineage>
        <taxon>Eukaryota</taxon>
        <taxon>Viridiplantae</taxon>
        <taxon>Streptophyta</taxon>
        <taxon>Embryophyta</taxon>
        <taxon>Tracheophyta</taxon>
        <taxon>Spermatophyta</taxon>
        <taxon>Magnoliopsida</taxon>
        <taxon>eudicotyledons</taxon>
        <taxon>Gunneridae</taxon>
        <taxon>Pentapetalae</taxon>
        <taxon>asterids</taxon>
        <taxon>lamiids</taxon>
        <taxon>Lamiales</taxon>
        <taxon>Pedaliaceae</taxon>
        <taxon>Sesamum</taxon>
    </lineage>
</organism>
<reference evidence="2" key="2">
    <citation type="journal article" date="2024" name="Plant">
        <title>Genomic evolution and insights into agronomic trait innovations of Sesamum species.</title>
        <authorList>
            <person name="Miao H."/>
            <person name="Wang L."/>
            <person name="Qu L."/>
            <person name="Liu H."/>
            <person name="Sun Y."/>
            <person name="Le M."/>
            <person name="Wang Q."/>
            <person name="Wei S."/>
            <person name="Zheng Y."/>
            <person name="Lin W."/>
            <person name="Duan Y."/>
            <person name="Cao H."/>
            <person name="Xiong S."/>
            <person name="Wang X."/>
            <person name="Wei L."/>
            <person name="Li C."/>
            <person name="Ma Q."/>
            <person name="Ju M."/>
            <person name="Zhao R."/>
            <person name="Li G."/>
            <person name="Mu C."/>
            <person name="Tian Q."/>
            <person name="Mei H."/>
            <person name="Zhang T."/>
            <person name="Gao T."/>
            <person name="Zhang H."/>
        </authorList>
    </citation>
    <scope>NUCLEOTIDE SEQUENCE</scope>
    <source>
        <strain evidence="2">G02</strain>
    </source>
</reference>
<evidence type="ECO:0000313" key="2">
    <source>
        <dbReference type="EMBL" id="KAL0419662.1"/>
    </source>
</evidence>
<feature type="region of interest" description="Disordered" evidence="1">
    <location>
        <begin position="64"/>
        <end position="104"/>
    </location>
</feature>